<dbReference type="AlphaFoldDB" id="A0A388LCP5"/>
<organism evidence="2 3">
    <name type="scientific">Chara braunii</name>
    <name type="common">Braun's stonewort</name>
    <dbReference type="NCBI Taxonomy" id="69332"/>
    <lineage>
        <taxon>Eukaryota</taxon>
        <taxon>Viridiplantae</taxon>
        <taxon>Streptophyta</taxon>
        <taxon>Charophyceae</taxon>
        <taxon>Charales</taxon>
        <taxon>Characeae</taxon>
        <taxon>Chara</taxon>
    </lineage>
</organism>
<dbReference type="Proteomes" id="UP000265515">
    <property type="component" value="Unassembled WGS sequence"/>
</dbReference>
<comment type="caution">
    <text evidence="2">The sequence shown here is derived from an EMBL/GenBank/DDBJ whole genome shotgun (WGS) entry which is preliminary data.</text>
</comment>
<dbReference type="EMBL" id="BFEA01000337">
    <property type="protein sequence ID" value="GBG80105.1"/>
    <property type="molecule type" value="Genomic_DNA"/>
</dbReference>
<name>A0A388LCP5_CHABU</name>
<feature type="region of interest" description="Disordered" evidence="1">
    <location>
        <begin position="57"/>
        <end position="76"/>
    </location>
</feature>
<evidence type="ECO:0000256" key="1">
    <source>
        <dbReference type="SAM" id="MobiDB-lite"/>
    </source>
</evidence>
<dbReference type="Gramene" id="GBG80105">
    <property type="protein sequence ID" value="GBG80105"/>
    <property type="gene ID" value="CBR_g30472"/>
</dbReference>
<sequence>MSVAVSASVPISVAQQISVPMSVSGSSSVTSPPPLTVGHQGGQYVGTASAAVPIVPFTSGESGSTSGVPPSADDPLRPLVTPIPFVQTPLGMSAPALVQATPLGTVPSQPGPEVYMPFQHALPTPVKRKLLAGGPKPAKPHPYTPSQNRKKDSERDYMKMQWGDVTEEDEPIDVSQRQERLQRPVAAGSELPSAQLQQPAPHPLADIETGTDKTALTDPKRAQTFPGSLLQALQEGRPCVVIPLVFKAEDGILQLMGAMTHNEVLTIPHFELHENPLPGIVHREVNKWLAPAYKTRSFPYMDWVRLMPTNDAGRTNILFFPIIDAIVNPAAGGEAPLPWLRWIPLELLKNPAGQMAAGTKICDCWSASLLAQLEEHIPWHKSIFSAHFLQLKCHPWEDIPSC</sequence>
<proteinExistence type="predicted"/>
<evidence type="ECO:0000313" key="3">
    <source>
        <dbReference type="Proteomes" id="UP000265515"/>
    </source>
</evidence>
<feature type="region of interest" description="Disordered" evidence="1">
    <location>
        <begin position="128"/>
        <end position="202"/>
    </location>
</feature>
<protein>
    <submittedName>
        <fullName evidence="2">Uncharacterized protein</fullName>
    </submittedName>
</protein>
<keyword evidence="3" id="KW-1185">Reference proteome</keyword>
<gene>
    <name evidence="2" type="ORF">CBR_g30472</name>
</gene>
<feature type="compositionally biased region" description="Polar residues" evidence="1">
    <location>
        <begin position="59"/>
        <end position="68"/>
    </location>
</feature>
<reference evidence="2 3" key="1">
    <citation type="journal article" date="2018" name="Cell">
        <title>The Chara Genome: Secondary Complexity and Implications for Plant Terrestrialization.</title>
        <authorList>
            <person name="Nishiyama T."/>
            <person name="Sakayama H."/>
            <person name="Vries J.D."/>
            <person name="Buschmann H."/>
            <person name="Saint-Marcoux D."/>
            <person name="Ullrich K.K."/>
            <person name="Haas F.B."/>
            <person name="Vanderstraeten L."/>
            <person name="Becker D."/>
            <person name="Lang D."/>
            <person name="Vosolsobe S."/>
            <person name="Rombauts S."/>
            <person name="Wilhelmsson P.K.I."/>
            <person name="Janitza P."/>
            <person name="Kern R."/>
            <person name="Heyl A."/>
            <person name="Rumpler F."/>
            <person name="Villalobos L.I.A.C."/>
            <person name="Clay J.M."/>
            <person name="Skokan R."/>
            <person name="Toyoda A."/>
            <person name="Suzuki Y."/>
            <person name="Kagoshima H."/>
            <person name="Schijlen E."/>
            <person name="Tajeshwar N."/>
            <person name="Catarino B."/>
            <person name="Hetherington A.J."/>
            <person name="Saltykova A."/>
            <person name="Bonnot C."/>
            <person name="Breuninger H."/>
            <person name="Symeonidi A."/>
            <person name="Radhakrishnan G.V."/>
            <person name="Van Nieuwerburgh F."/>
            <person name="Deforce D."/>
            <person name="Chang C."/>
            <person name="Karol K.G."/>
            <person name="Hedrich R."/>
            <person name="Ulvskov P."/>
            <person name="Glockner G."/>
            <person name="Delwiche C.F."/>
            <person name="Petrasek J."/>
            <person name="Van de Peer Y."/>
            <person name="Friml J."/>
            <person name="Beilby M."/>
            <person name="Dolan L."/>
            <person name="Kohara Y."/>
            <person name="Sugano S."/>
            <person name="Fujiyama A."/>
            <person name="Delaux P.-M."/>
            <person name="Quint M."/>
            <person name="TheiBen G."/>
            <person name="Hagemann M."/>
            <person name="Harholt J."/>
            <person name="Dunand C."/>
            <person name="Zachgo S."/>
            <person name="Langdale J."/>
            <person name="Maumus F."/>
            <person name="Straeten D.V.D."/>
            <person name="Gould S.B."/>
            <person name="Rensing S.A."/>
        </authorList>
    </citation>
    <scope>NUCLEOTIDE SEQUENCE [LARGE SCALE GENOMIC DNA]</scope>
    <source>
        <strain evidence="2 3">S276</strain>
    </source>
</reference>
<accession>A0A388LCP5</accession>
<feature type="compositionally biased region" description="Basic and acidic residues" evidence="1">
    <location>
        <begin position="149"/>
        <end position="158"/>
    </location>
</feature>
<evidence type="ECO:0000313" key="2">
    <source>
        <dbReference type="EMBL" id="GBG80105.1"/>
    </source>
</evidence>